<evidence type="ECO:0000313" key="1">
    <source>
        <dbReference type="EMBL" id="GGJ28612.1"/>
    </source>
</evidence>
<dbReference type="RefSeq" id="WP_189001641.1">
    <property type="nucleotide sequence ID" value="NZ_BMOD01000003.1"/>
</dbReference>
<dbReference type="EMBL" id="BMOD01000003">
    <property type="protein sequence ID" value="GGJ28612.1"/>
    <property type="molecule type" value="Genomic_DNA"/>
</dbReference>
<name>A0ABQ2CWV1_9DEIO</name>
<comment type="caution">
    <text evidence="1">The sequence shown here is derived from an EMBL/GenBank/DDBJ whole genome shotgun (WGS) entry which is preliminary data.</text>
</comment>
<reference evidence="2" key="1">
    <citation type="journal article" date="2019" name="Int. J. Syst. Evol. Microbiol.">
        <title>The Global Catalogue of Microorganisms (GCM) 10K type strain sequencing project: providing services to taxonomists for standard genome sequencing and annotation.</title>
        <authorList>
            <consortium name="The Broad Institute Genomics Platform"/>
            <consortium name="The Broad Institute Genome Sequencing Center for Infectious Disease"/>
            <person name="Wu L."/>
            <person name="Ma J."/>
        </authorList>
    </citation>
    <scope>NUCLEOTIDE SEQUENCE [LARGE SCALE GENOMIC DNA]</scope>
    <source>
        <strain evidence="2">JCM 14370</strain>
    </source>
</reference>
<gene>
    <name evidence="1" type="ORF">GCM10008938_13350</name>
</gene>
<evidence type="ECO:0000313" key="2">
    <source>
        <dbReference type="Proteomes" id="UP000632222"/>
    </source>
</evidence>
<proteinExistence type="predicted"/>
<sequence length="67" mass="7445">MTPSLKLSARWVPGTSNKLILHTPLGEYQISLDRFEQVFGRKATFALYLTGKTTLELPETSLHGLVA</sequence>
<keyword evidence="2" id="KW-1185">Reference proteome</keyword>
<organism evidence="1 2">
    <name type="scientific">Deinococcus roseus</name>
    <dbReference type="NCBI Taxonomy" id="392414"/>
    <lineage>
        <taxon>Bacteria</taxon>
        <taxon>Thermotogati</taxon>
        <taxon>Deinococcota</taxon>
        <taxon>Deinococci</taxon>
        <taxon>Deinococcales</taxon>
        <taxon>Deinococcaceae</taxon>
        <taxon>Deinococcus</taxon>
    </lineage>
</organism>
<dbReference type="Proteomes" id="UP000632222">
    <property type="component" value="Unassembled WGS sequence"/>
</dbReference>
<protein>
    <submittedName>
        <fullName evidence="1">Uncharacterized protein</fullName>
    </submittedName>
</protein>
<accession>A0ABQ2CWV1</accession>